<accession>A0A0W8FZA3</accession>
<evidence type="ECO:0000256" key="5">
    <source>
        <dbReference type="ARBA" id="ARBA00023136"/>
    </source>
</evidence>
<dbReference type="SUPFAM" id="SSF56300">
    <property type="entry name" value="Metallo-dependent phosphatases"/>
    <property type="match status" value="1"/>
</dbReference>
<comment type="caution">
    <text evidence="8">The sequence shown here is derived from an EMBL/GenBank/DDBJ whole genome shotgun (WGS) entry which is preliminary data.</text>
</comment>
<keyword evidence="5" id="KW-0472">Membrane</keyword>
<dbReference type="GO" id="GO:0016020">
    <property type="term" value="C:membrane"/>
    <property type="evidence" value="ECO:0007669"/>
    <property type="project" value="GOC"/>
</dbReference>
<keyword evidence="2" id="KW-0997">Cell inner membrane</keyword>
<keyword evidence="3" id="KW-0479">Metal-binding</keyword>
<reference evidence="8" key="1">
    <citation type="journal article" date="2015" name="Proc. Natl. Acad. Sci. U.S.A.">
        <title>Networks of energetic and metabolic interactions define dynamics in microbial communities.</title>
        <authorList>
            <person name="Embree M."/>
            <person name="Liu J.K."/>
            <person name="Al-Bassam M.M."/>
            <person name="Zengler K."/>
        </authorList>
    </citation>
    <scope>NUCLEOTIDE SEQUENCE</scope>
</reference>
<dbReference type="Pfam" id="PF00149">
    <property type="entry name" value="Metallophos"/>
    <property type="match status" value="1"/>
</dbReference>
<dbReference type="InterPro" id="IPR043461">
    <property type="entry name" value="LpxH-like"/>
</dbReference>
<name>A0A0W8FZA3_9ZZZZ</name>
<dbReference type="GO" id="GO:0009245">
    <property type="term" value="P:lipid A biosynthetic process"/>
    <property type="evidence" value="ECO:0007669"/>
    <property type="project" value="TreeGrafter"/>
</dbReference>
<organism evidence="8">
    <name type="scientific">hydrocarbon metagenome</name>
    <dbReference type="NCBI Taxonomy" id="938273"/>
    <lineage>
        <taxon>unclassified sequences</taxon>
        <taxon>metagenomes</taxon>
        <taxon>ecological metagenomes</taxon>
    </lineage>
</organism>
<evidence type="ECO:0000256" key="2">
    <source>
        <dbReference type="ARBA" id="ARBA00022519"/>
    </source>
</evidence>
<keyword evidence="1" id="KW-1003">Cell membrane</keyword>
<evidence type="ECO:0000256" key="6">
    <source>
        <dbReference type="ARBA" id="ARBA00023211"/>
    </source>
</evidence>
<dbReference type="Gene3D" id="3.60.21.10">
    <property type="match status" value="1"/>
</dbReference>
<dbReference type="InterPro" id="IPR029052">
    <property type="entry name" value="Metallo-depent_PP-like"/>
</dbReference>
<evidence type="ECO:0000256" key="4">
    <source>
        <dbReference type="ARBA" id="ARBA00022801"/>
    </source>
</evidence>
<dbReference type="PANTHER" id="PTHR34990">
    <property type="entry name" value="UDP-2,3-DIACYLGLUCOSAMINE HYDROLASE-RELATED"/>
    <property type="match status" value="1"/>
</dbReference>
<proteinExistence type="predicted"/>
<evidence type="ECO:0000259" key="7">
    <source>
        <dbReference type="Pfam" id="PF00149"/>
    </source>
</evidence>
<evidence type="ECO:0000256" key="3">
    <source>
        <dbReference type="ARBA" id="ARBA00022723"/>
    </source>
</evidence>
<gene>
    <name evidence="8" type="ORF">ASZ90_003939</name>
</gene>
<protein>
    <submittedName>
        <fullName evidence="8">Udp-2,3-diacylglucosamine hydrolase</fullName>
    </submittedName>
</protein>
<keyword evidence="6" id="KW-0464">Manganese</keyword>
<dbReference type="AlphaFoldDB" id="A0A0W8FZA3"/>
<dbReference type="PANTHER" id="PTHR34990:SF1">
    <property type="entry name" value="UDP-2,3-DIACYLGLUCOSAMINE HYDROLASE"/>
    <property type="match status" value="1"/>
</dbReference>
<dbReference type="GO" id="GO:0046872">
    <property type="term" value="F:metal ion binding"/>
    <property type="evidence" value="ECO:0007669"/>
    <property type="project" value="UniProtKB-KW"/>
</dbReference>
<dbReference type="GO" id="GO:0008758">
    <property type="term" value="F:UDP-2,3-diacylglucosamine hydrolase activity"/>
    <property type="evidence" value="ECO:0007669"/>
    <property type="project" value="TreeGrafter"/>
</dbReference>
<dbReference type="EMBL" id="LNQE01000506">
    <property type="protein sequence ID" value="KUG26224.1"/>
    <property type="molecule type" value="Genomic_DNA"/>
</dbReference>
<evidence type="ECO:0000256" key="1">
    <source>
        <dbReference type="ARBA" id="ARBA00022475"/>
    </source>
</evidence>
<evidence type="ECO:0000313" key="8">
    <source>
        <dbReference type="EMBL" id="KUG26224.1"/>
    </source>
</evidence>
<sequence>MDKRYFFISDIHLGLQTKEAEKVKENKLVKFLEFAADNCDELIILGDLFDYWFEYRRVIQKGFFKTLAALQSLSEKGIKVHYVIGNHDFLHRDFFETEIGAVLYYDTVSMNLNNKKFYIGHGDGLIKNDLGYKILKKLLRNRVLQFMFSLIHPDLGIKIASSTSKKSRDYTKTKDYGESDSLFEAAKEKISEGYDFVMFGHSHKRRIEKFNDGYYINLGTWLRQPCYGKFANDNFEIINW</sequence>
<feature type="domain" description="Calcineurin-like phosphoesterase" evidence="7">
    <location>
        <begin position="4"/>
        <end position="204"/>
    </location>
</feature>
<dbReference type="InterPro" id="IPR004843">
    <property type="entry name" value="Calcineurin-like_PHP"/>
</dbReference>
<dbReference type="CDD" id="cd07398">
    <property type="entry name" value="MPP_YbbF-LpxH"/>
    <property type="match status" value="1"/>
</dbReference>
<keyword evidence="4 8" id="KW-0378">Hydrolase</keyword>